<dbReference type="InterPro" id="IPR024079">
    <property type="entry name" value="MetalloPept_cat_dom_sf"/>
</dbReference>
<evidence type="ECO:0000313" key="4">
    <source>
        <dbReference type="Proteomes" id="UP000078240"/>
    </source>
</evidence>
<keyword evidence="3" id="KW-0482">Metalloprotease</keyword>
<protein>
    <submittedName>
        <fullName evidence="3">Metalloprotease protein</fullName>
    </submittedName>
</protein>
<dbReference type="Proteomes" id="UP001287286">
    <property type="component" value="Unassembled WGS sequence"/>
</dbReference>
<accession>A0A179HEH6</accession>
<dbReference type="EMBL" id="JAWRVI010000013">
    <property type="protein sequence ID" value="KAK4090939.1"/>
    <property type="molecule type" value="Genomic_DNA"/>
</dbReference>
<dbReference type="PANTHER" id="PTHR46938">
    <property type="entry name" value="DISCOIDIN-1 SUBUNIT A-RELATED-RELATED"/>
    <property type="match status" value="1"/>
</dbReference>
<dbReference type="OrthoDB" id="291007at2759"/>
<dbReference type="GO" id="GO:0030247">
    <property type="term" value="F:polysaccharide binding"/>
    <property type="evidence" value="ECO:0007669"/>
    <property type="project" value="TreeGrafter"/>
</dbReference>
<comment type="caution">
    <text evidence="3">The sequence shown here is derived from an EMBL/GenBank/DDBJ whole genome shotgun (WGS) entry which is preliminary data.</text>
</comment>
<dbReference type="InterPro" id="IPR037221">
    <property type="entry name" value="H-type_lectin_dom_sf"/>
</dbReference>
<dbReference type="CDD" id="cd04327">
    <property type="entry name" value="ZnMc_MMP_like_3"/>
    <property type="match status" value="1"/>
</dbReference>
<evidence type="ECO:0000313" key="3">
    <source>
        <dbReference type="EMBL" id="OAQ87981.1"/>
    </source>
</evidence>
<dbReference type="EMBL" id="LSBH01000001">
    <property type="protein sequence ID" value="OAQ87981.1"/>
    <property type="molecule type" value="Genomic_DNA"/>
</dbReference>
<name>A0A179HEH6_PURLI</name>
<dbReference type="InterPro" id="IPR052487">
    <property type="entry name" value="Galactose-binding_lectin"/>
</dbReference>
<keyword evidence="3" id="KW-0645">Protease</keyword>
<dbReference type="SUPFAM" id="SSF141086">
    <property type="entry name" value="Agglutinin HPA-like"/>
    <property type="match status" value="3"/>
</dbReference>
<dbReference type="InterPro" id="IPR006026">
    <property type="entry name" value="Peptidase_Metallo"/>
</dbReference>
<evidence type="ECO:0000313" key="2">
    <source>
        <dbReference type="EMBL" id="KAK4090939.1"/>
    </source>
</evidence>
<dbReference type="SUPFAM" id="SSF55486">
    <property type="entry name" value="Metalloproteases ('zincins'), catalytic domain"/>
    <property type="match status" value="1"/>
</dbReference>
<keyword evidence="5" id="KW-1185">Reference proteome</keyword>
<reference evidence="2" key="2">
    <citation type="submission" date="2023-11" db="EMBL/GenBank/DDBJ databases">
        <authorList>
            <person name="Beijen E."/>
            <person name="Ohm R.A."/>
        </authorList>
    </citation>
    <scope>NUCLEOTIDE SEQUENCE</scope>
    <source>
        <strain evidence="2">CBS 150709</strain>
    </source>
</reference>
<dbReference type="GO" id="GO:0046871">
    <property type="term" value="F:N-acetylgalactosamine binding"/>
    <property type="evidence" value="ECO:0007669"/>
    <property type="project" value="TreeGrafter"/>
</dbReference>
<reference evidence="2 5" key="3">
    <citation type="journal article" date="2024" name="Microbiol. Resour. Announc.">
        <title>Genome annotations for the ascomycete fungi Trichoderma harzianum, Trichoderma aggressivum, and Purpureocillium lilacinum.</title>
        <authorList>
            <person name="Beijen E.P.W."/>
            <person name="Ohm R.A."/>
        </authorList>
    </citation>
    <scope>NUCLEOTIDE SEQUENCE [LARGE SCALE GENOMIC DNA]</scope>
    <source>
        <strain evidence="2 5">CBS 150709</strain>
    </source>
</reference>
<proteinExistence type="predicted"/>
<dbReference type="Proteomes" id="UP000078240">
    <property type="component" value="Unassembled WGS sequence"/>
</dbReference>
<sequence>MASYGPVCFTKILGVNDEDSIPPKESVAKAVEENPRNGSLTLPPAPTAPGGPLGLAMMTRKFWLPGRELKIGFQGGSAWQKEQVKRFAPEWTQYANIRFTFVDSGDVDILIAFNPGSGSWSYLGTDCSWFSSQNRPSMNLGWINDSTSDDELRSVILHEFGHALGAVHEHESPYANIPWNKEQVYKDLGGPPNNWDKNKVDQNMFTLYTLQDTQATDFDPDSIMLYYFPASWTTNGKGTKYNTALSSFDKAYAKFCYPKGDFDAGQFNTMEVRPWDKPQLDNDKVIYYQKKYDTVPELPLGITSLDIGQAANIRIRALTSEANTEKFKASLQSWADTTLFSASMTYLEKSSTFSYIQTGVYNTEQTRPWNQPQLTQSKRINFATPFSSPPKVITWLQSLDMDKSKNWRIRVYPSDIDNRGFTIHADSWADSILYSAGVTWLAYPTDQPGVTSGTFNTQDVRPWDRPQAENSGVFNFPTAFSKPPKVIMALNTLDYDHTRNLRLRLSTSSVTNTAITWHLQSWWDSVMYSSGASFFAWT</sequence>
<dbReference type="Pfam" id="PF09458">
    <property type="entry name" value="H_lectin"/>
    <property type="match status" value="3"/>
</dbReference>
<evidence type="ECO:0000259" key="1">
    <source>
        <dbReference type="SMART" id="SM00235"/>
    </source>
</evidence>
<gene>
    <name evidence="2" type="ORF">Purlil1_4519</name>
    <name evidence="3" type="ORF">VFPBJ_02022</name>
</gene>
<dbReference type="SMART" id="SM00235">
    <property type="entry name" value="ZnMc"/>
    <property type="match status" value="1"/>
</dbReference>
<organism evidence="3 4">
    <name type="scientific">Purpureocillium lilacinum</name>
    <name type="common">Paecilomyces lilacinus</name>
    <dbReference type="NCBI Taxonomy" id="33203"/>
    <lineage>
        <taxon>Eukaryota</taxon>
        <taxon>Fungi</taxon>
        <taxon>Dikarya</taxon>
        <taxon>Ascomycota</taxon>
        <taxon>Pezizomycotina</taxon>
        <taxon>Sordariomycetes</taxon>
        <taxon>Hypocreomycetidae</taxon>
        <taxon>Hypocreales</taxon>
        <taxon>Ophiocordycipitaceae</taxon>
        <taxon>Purpureocillium</taxon>
    </lineage>
</organism>
<feature type="domain" description="Peptidase metallopeptidase" evidence="1">
    <location>
        <begin position="59"/>
        <end position="210"/>
    </location>
</feature>
<dbReference type="GO" id="GO:0098609">
    <property type="term" value="P:cell-cell adhesion"/>
    <property type="evidence" value="ECO:0007669"/>
    <property type="project" value="TreeGrafter"/>
</dbReference>
<dbReference type="Gene3D" id="3.40.390.10">
    <property type="entry name" value="Collagenase (Catalytic Domain)"/>
    <property type="match status" value="1"/>
</dbReference>
<dbReference type="GO" id="GO:0008237">
    <property type="term" value="F:metallopeptidase activity"/>
    <property type="evidence" value="ECO:0007669"/>
    <property type="project" value="UniProtKB-KW"/>
</dbReference>
<dbReference type="GO" id="GO:0009986">
    <property type="term" value="C:cell surface"/>
    <property type="evidence" value="ECO:0007669"/>
    <property type="project" value="TreeGrafter"/>
</dbReference>
<dbReference type="GO" id="GO:0008270">
    <property type="term" value="F:zinc ion binding"/>
    <property type="evidence" value="ECO:0007669"/>
    <property type="project" value="InterPro"/>
</dbReference>
<dbReference type="InterPro" id="IPR019019">
    <property type="entry name" value="H-type_lectin_domain"/>
</dbReference>
<reference evidence="3 4" key="1">
    <citation type="submission" date="2016-01" db="EMBL/GenBank/DDBJ databases">
        <title>Biosynthesis of antibiotic leucinostatins and their inhibition on Phytophthora in bio-control Purpureocillium lilacinum.</title>
        <authorList>
            <person name="Wang G."/>
            <person name="Liu Z."/>
            <person name="Lin R."/>
            <person name="Li E."/>
            <person name="Mao Z."/>
            <person name="Ling J."/>
            <person name="Yin W."/>
            <person name="Xie B."/>
        </authorList>
    </citation>
    <scope>NUCLEOTIDE SEQUENCE [LARGE SCALE GENOMIC DNA]</scope>
    <source>
        <strain evidence="3">PLBJ-1</strain>
    </source>
</reference>
<keyword evidence="3" id="KW-0378">Hydrolase</keyword>
<dbReference type="GO" id="GO:0098636">
    <property type="term" value="C:protein complex involved in cell adhesion"/>
    <property type="evidence" value="ECO:0007669"/>
    <property type="project" value="TreeGrafter"/>
</dbReference>
<dbReference type="Gene3D" id="2.60.40.2080">
    <property type="match status" value="3"/>
</dbReference>
<dbReference type="GO" id="GO:0006508">
    <property type="term" value="P:proteolysis"/>
    <property type="evidence" value="ECO:0007669"/>
    <property type="project" value="UniProtKB-KW"/>
</dbReference>
<dbReference type="AlphaFoldDB" id="A0A179HEH6"/>
<dbReference type="GO" id="GO:0070492">
    <property type="term" value="F:oligosaccharide binding"/>
    <property type="evidence" value="ECO:0007669"/>
    <property type="project" value="TreeGrafter"/>
</dbReference>
<evidence type="ECO:0000313" key="5">
    <source>
        <dbReference type="Proteomes" id="UP001287286"/>
    </source>
</evidence>